<dbReference type="Proteomes" id="UP000653002">
    <property type="component" value="Unassembled WGS sequence"/>
</dbReference>
<comment type="caution">
    <text evidence="1">The sequence shown here is derived from an EMBL/GenBank/DDBJ whole genome shotgun (WGS) entry which is preliminary data.</text>
</comment>
<accession>A0A8I0H9U1</accession>
<protein>
    <submittedName>
        <fullName evidence="1">Ketol-acid reductoisomerase</fullName>
    </submittedName>
</protein>
<evidence type="ECO:0000313" key="2">
    <source>
        <dbReference type="Proteomes" id="UP000653002"/>
    </source>
</evidence>
<keyword evidence="1" id="KW-0413">Isomerase</keyword>
<dbReference type="AlphaFoldDB" id="A0A8I0H9U1"/>
<dbReference type="GO" id="GO:0016853">
    <property type="term" value="F:isomerase activity"/>
    <property type="evidence" value="ECO:0007669"/>
    <property type="project" value="UniProtKB-KW"/>
</dbReference>
<organism evidence="1 2">
    <name type="scientific">Xanthomonas citri pv. citri</name>
    <dbReference type="NCBI Taxonomy" id="611301"/>
    <lineage>
        <taxon>Bacteria</taxon>
        <taxon>Pseudomonadati</taxon>
        <taxon>Pseudomonadota</taxon>
        <taxon>Gammaproteobacteria</taxon>
        <taxon>Lysobacterales</taxon>
        <taxon>Lysobacteraceae</taxon>
        <taxon>Xanthomonas</taxon>
    </lineage>
</organism>
<dbReference type="Gene3D" id="3.40.50.720">
    <property type="entry name" value="NAD(P)-binding Rossmann-like Domain"/>
    <property type="match status" value="1"/>
</dbReference>
<gene>
    <name evidence="1" type="ORF">GUH15_21340</name>
</gene>
<name>A0A8I0H9U1_XANCI</name>
<feature type="non-terminal residue" evidence="1">
    <location>
        <position position="47"/>
    </location>
</feature>
<proteinExistence type="predicted"/>
<sequence length="47" mass="5091">MAQINFGGVNETVVTREEFPLEKARKVLENETIAVIGYGVQGPGQSL</sequence>
<dbReference type="EMBL" id="JAABFR010001623">
    <property type="protein sequence ID" value="MBD4338549.1"/>
    <property type="molecule type" value="Genomic_DNA"/>
</dbReference>
<reference evidence="1" key="1">
    <citation type="submission" date="2020-01" db="EMBL/GenBank/DDBJ databases">
        <authorList>
            <person name="Richard D."/>
        </authorList>
    </citation>
    <scope>NUCLEOTIDE SEQUENCE</scope>
    <source>
        <strain evidence="1">JP541</strain>
    </source>
</reference>
<evidence type="ECO:0000313" key="1">
    <source>
        <dbReference type="EMBL" id="MBD4338549.1"/>
    </source>
</evidence>